<evidence type="ECO:0000256" key="7">
    <source>
        <dbReference type="ARBA" id="ARBA00057608"/>
    </source>
</evidence>
<dbReference type="PANTHER" id="PTHR30037">
    <property type="entry name" value="DNA-3-METHYLADENINE GLYCOSYLASE 1"/>
    <property type="match status" value="1"/>
</dbReference>
<comment type="caution">
    <text evidence="10">The sequence shown here is derived from an EMBL/GenBank/DDBJ whole genome shotgun (WGS) entry which is preliminary data.</text>
</comment>
<dbReference type="RefSeq" id="WP_035252378.1">
    <property type="nucleotide sequence ID" value="NZ_AQQY01000010.1"/>
</dbReference>
<keyword evidence="4 9" id="KW-0862">Zinc</keyword>
<evidence type="ECO:0000256" key="2">
    <source>
        <dbReference type="ARBA" id="ARBA00022763"/>
    </source>
</evidence>
<dbReference type="InterPro" id="IPR004597">
    <property type="entry name" value="Tag"/>
</dbReference>
<evidence type="ECO:0000256" key="6">
    <source>
        <dbReference type="ARBA" id="ARBA00052558"/>
    </source>
</evidence>
<dbReference type="eggNOG" id="COG2818">
    <property type="taxonomic scope" value="Bacteria"/>
</dbReference>
<sequence length="189" mass="21371">MDGRCSWCGEDPLYVSYHDTEWGVPEYDSRALWEKLILDGFQAGLSWITILRKRESFRAAFADFDPNIIAEWGEVEVERLLQDPGIVRHRGKIQATITNAQAWQRIEAAQGFDNYLWDYVGGKPIVNQFQTMADVPASTPLSTQLSKDLKKAGFKFCGPTIVYAFMQAVGMVNDHLVSCPCHARLANPR</sequence>
<reference evidence="10 11" key="1">
    <citation type="submission" date="2013-04" db="EMBL/GenBank/DDBJ databases">
        <title>Shimia sp. 22II-S11-Z10 Genome Sequencing.</title>
        <authorList>
            <person name="Lai Q."/>
            <person name="Li G."/>
            <person name="Shao Z."/>
        </authorList>
    </citation>
    <scope>NUCLEOTIDE SEQUENCE [LARGE SCALE GENOMIC DNA]</scope>
    <source>
        <strain evidence="11">22II-S11-Z10</strain>
    </source>
</reference>
<organism evidence="10 11">
    <name type="scientific">Actibacterium atlanticum</name>
    <dbReference type="NCBI Taxonomy" id="1461693"/>
    <lineage>
        <taxon>Bacteria</taxon>
        <taxon>Pseudomonadati</taxon>
        <taxon>Pseudomonadota</taxon>
        <taxon>Alphaproteobacteria</taxon>
        <taxon>Rhodobacterales</taxon>
        <taxon>Roseobacteraceae</taxon>
        <taxon>Actibacterium</taxon>
    </lineage>
</organism>
<protein>
    <recommendedName>
        <fullName evidence="8">DNA-3-methyladenine glycosylase I</fullName>
        <ecNumber evidence="8">3.2.2.20</ecNumber>
    </recommendedName>
</protein>
<dbReference type="OrthoDB" id="9807664at2"/>
<evidence type="ECO:0000256" key="4">
    <source>
        <dbReference type="ARBA" id="ARBA00022833"/>
    </source>
</evidence>
<dbReference type="InterPro" id="IPR011257">
    <property type="entry name" value="DNA_glycosylase"/>
</dbReference>
<dbReference type="GO" id="GO:0006284">
    <property type="term" value="P:base-excision repair"/>
    <property type="evidence" value="ECO:0007669"/>
    <property type="project" value="InterPro"/>
</dbReference>
<dbReference type="InterPro" id="IPR005019">
    <property type="entry name" value="Adenine_glyco"/>
</dbReference>
<dbReference type="FunFam" id="1.10.340.30:FF:000009">
    <property type="entry name" value="DNA-3-methyladenine glycosylase I"/>
    <property type="match status" value="1"/>
</dbReference>
<dbReference type="Gene3D" id="1.10.340.30">
    <property type="entry name" value="Hypothetical protein, domain 2"/>
    <property type="match status" value="1"/>
</dbReference>
<dbReference type="EC" id="3.2.2.20" evidence="8"/>
<keyword evidence="2" id="KW-0227">DNA damage</keyword>
<dbReference type="GO" id="GO:0008725">
    <property type="term" value="F:DNA-3-methyladenine glycosylase activity"/>
    <property type="evidence" value="ECO:0007669"/>
    <property type="project" value="UniProtKB-EC"/>
</dbReference>
<proteinExistence type="predicted"/>
<evidence type="ECO:0000256" key="8">
    <source>
        <dbReference type="ARBA" id="ARBA00066766"/>
    </source>
</evidence>
<feature type="binding site" evidence="9">
    <location>
        <position position="5"/>
    </location>
    <ligand>
        <name>Zn(2+)</name>
        <dbReference type="ChEBI" id="CHEBI:29105"/>
    </ligand>
</feature>
<dbReference type="EMBL" id="AQQY01000010">
    <property type="protein sequence ID" value="KCV81146.1"/>
    <property type="molecule type" value="Genomic_DNA"/>
</dbReference>
<feature type="binding site" evidence="9">
    <location>
        <position position="175"/>
    </location>
    <ligand>
        <name>Zn(2+)</name>
        <dbReference type="ChEBI" id="CHEBI:29105"/>
    </ligand>
</feature>
<comment type="catalytic activity">
    <reaction evidence="6">
        <text>Hydrolysis of alkylated DNA, releasing 3-methyladenine.</text>
        <dbReference type="EC" id="3.2.2.20"/>
    </reaction>
</comment>
<gene>
    <name evidence="10" type="ORF">ATO10_13234</name>
</gene>
<evidence type="ECO:0000256" key="5">
    <source>
        <dbReference type="ARBA" id="ARBA00023204"/>
    </source>
</evidence>
<dbReference type="AlphaFoldDB" id="A0A058ZK27"/>
<evidence type="ECO:0000256" key="1">
    <source>
        <dbReference type="ARBA" id="ARBA00022723"/>
    </source>
</evidence>
<name>A0A058ZK27_9RHOB</name>
<comment type="function">
    <text evidence="7">Hydrolysis of the deoxyribose N-glycosidic bond to excise 3-methyladenine from the damaged DNA polymer formed by alkylation lesions.</text>
</comment>
<keyword evidence="11" id="KW-1185">Reference proteome</keyword>
<keyword evidence="1 9" id="KW-0479">Metal-binding</keyword>
<dbReference type="PATRIC" id="fig|1461693.3.peg.2680"/>
<keyword evidence="5" id="KW-0234">DNA repair</keyword>
<dbReference type="GO" id="GO:0046872">
    <property type="term" value="F:metal ion binding"/>
    <property type="evidence" value="ECO:0007669"/>
    <property type="project" value="UniProtKB-KW"/>
</dbReference>
<dbReference type="Pfam" id="PF03352">
    <property type="entry name" value="Adenine_glyco"/>
    <property type="match status" value="1"/>
</dbReference>
<dbReference type="STRING" id="1461693.ATO10_13234"/>
<evidence type="ECO:0000256" key="9">
    <source>
        <dbReference type="PIRSR" id="PIRSR604597-1"/>
    </source>
</evidence>
<evidence type="ECO:0000313" key="10">
    <source>
        <dbReference type="EMBL" id="KCV81146.1"/>
    </source>
</evidence>
<keyword evidence="3" id="KW-0378">Hydrolase</keyword>
<dbReference type="PANTHER" id="PTHR30037:SF4">
    <property type="entry name" value="DNA-3-METHYLADENINE GLYCOSYLASE I"/>
    <property type="match status" value="1"/>
</dbReference>
<evidence type="ECO:0000256" key="3">
    <source>
        <dbReference type="ARBA" id="ARBA00022801"/>
    </source>
</evidence>
<dbReference type="NCBIfam" id="TIGR00624">
    <property type="entry name" value="tag"/>
    <property type="match status" value="1"/>
</dbReference>
<accession>A0A058ZK27</accession>
<evidence type="ECO:0000313" key="11">
    <source>
        <dbReference type="Proteomes" id="UP000024836"/>
    </source>
</evidence>
<dbReference type="InterPro" id="IPR052891">
    <property type="entry name" value="DNA-3mA_glycosylase"/>
</dbReference>
<dbReference type="SUPFAM" id="SSF48150">
    <property type="entry name" value="DNA-glycosylase"/>
    <property type="match status" value="1"/>
</dbReference>
<dbReference type="Proteomes" id="UP000024836">
    <property type="component" value="Unassembled WGS sequence"/>
</dbReference>
<feature type="binding site" evidence="9">
    <location>
        <position position="179"/>
    </location>
    <ligand>
        <name>Zn(2+)</name>
        <dbReference type="ChEBI" id="CHEBI:29105"/>
    </ligand>
</feature>
<feature type="binding site" evidence="9">
    <location>
        <position position="18"/>
    </location>
    <ligand>
        <name>Zn(2+)</name>
        <dbReference type="ChEBI" id="CHEBI:29105"/>
    </ligand>
</feature>